<accession>A0A645F6N0</accession>
<comment type="caution">
    <text evidence="1">The sequence shown here is derived from an EMBL/GenBank/DDBJ whole genome shotgun (WGS) entry which is preliminary data.</text>
</comment>
<gene>
    <name evidence="1" type="ORF">SDC9_157321</name>
</gene>
<name>A0A645F6N0_9ZZZZ</name>
<protein>
    <submittedName>
        <fullName evidence="1">Uncharacterized protein</fullName>
    </submittedName>
</protein>
<dbReference type="AlphaFoldDB" id="A0A645F6N0"/>
<evidence type="ECO:0000313" key="1">
    <source>
        <dbReference type="EMBL" id="MPN10028.1"/>
    </source>
</evidence>
<reference evidence="1" key="1">
    <citation type="submission" date="2019-08" db="EMBL/GenBank/DDBJ databases">
        <authorList>
            <person name="Kucharzyk K."/>
            <person name="Murdoch R.W."/>
            <person name="Higgins S."/>
            <person name="Loffler F."/>
        </authorList>
    </citation>
    <scope>NUCLEOTIDE SEQUENCE</scope>
</reference>
<dbReference type="EMBL" id="VSSQ01056173">
    <property type="protein sequence ID" value="MPN10028.1"/>
    <property type="molecule type" value="Genomic_DNA"/>
</dbReference>
<organism evidence="1">
    <name type="scientific">bioreactor metagenome</name>
    <dbReference type="NCBI Taxonomy" id="1076179"/>
    <lineage>
        <taxon>unclassified sequences</taxon>
        <taxon>metagenomes</taxon>
        <taxon>ecological metagenomes</taxon>
    </lineage>
</organism>
<proteinExistence type="predicted"/>
<sequence>MLNKVYEYVRKVIEELDSQRTQPWIDEEKEIKKLSKKFSNQDLYNASYLRFKVKDNKIMVFDDIEEKEVCIMTEYDTPEMIKEEFFMKAEDHLWNTFYDKQKRLRLEICFDELHKETGILDFIYSLLQPEVEGYYKNQYCRRR</sequence>